<feature type="region of interest" description="Disordered" evidence="1">
    <location>
        <begin position="68"/>
        <end position="101"/>
    </location>
</feature>
<dbReference type="EMBL" id="DS995729">
    <property type="protein sequence ID" value="EGE03767.1"/>
    <property type="molecule type" value="Genomic_DNA"/>
</dbReference>
<accession>F2PPE9</accession>
<name>F2PPE9_TRIEC</name>
<sequence>MTGQAAVSDQTRLSSYQPAGSILAQAIAKHLRQGDISSQKLTRQPGKGYQIEHPCGFPVAGRQEVYIRVSPRRSRHRSAPLRPSDKKCRETWTKKEAREKN</sequence>
<organism evidence="2 3">
    <name type="scientific">Trichophyton equinum (strain ATCC MYA-4606 / CBS 127.97)</name>
    <name type="common">Horse ringworm fungus</name>
    <dbReference type="NCBI Taxonomy" id="559882"/>
    <lineage>
        <taxon>Eukaryota</taxon>
        <taxon>Fungi</taxon>
        <taxon>Dikarya</taxon>
        <taxon>Ascomycota</taxon>
        <taxon>Pezizomycotina</taxon>
        <taxon>Eurotiomycetes</taxon>
        <taxon>Eurotiomycetidae</taxon>
        <taxon>Onygenales</taxon>
        <taxon>Arthrodermataceae</taxon>
        <taxon>Trichophyton</taxon>
    </lineage>
</organism>
<evidence type="ECO:0000313" key="2">
    <source>
        <dbReference type="EMBL" id="EGE03767.1"/>
    </source>
</evidence>
<feature type="compositionally biased region" description="Basic residues" evidence="1">
    <location>
        <begin position="70"/>
        <end position="79"/>
    </location>
</feature>
<dbReference type="AlphaFoldDB" id="F2PPE9"/>
<gene>
    <name evidence="2" type="ORF">TEQG_02799</name>
</gene>
<dbReference type="Proteomes" id="UP000009169">
    <property type="component" value="Unassembled WGS sequence"/>
</dbReference>
<reference evidence="3" key="1">
    <citation type="journal article" date="2012" name="MBio">
        <title>Comparative genome analysis of Trichophyton rubrum and related dermatophytes reveals candidate genes involved in infection.</title>
        <authorList>
            <person name="Martinez D.A."/>
            <person name="Oliver B.G."/>
            <person name="Graeser Y."/>
            <person name="Goldberg J.M."/>
            <person name="Li W."/>
            <person name="Martinez-Rossi N.M."/>
            <person name="Monod M."/>
            <person name="Shelest E."/>
            <person name="Barton R.C."/>
            <person name="Birch E."/>
            <person name="Brakhage A.A."/>
            <person name="Chen Z."/>
            <person name="Gurr S.J."/>
            <person name="Heiman D."/>
            <person name="Heitman J."/>
            <person name="Kosti I."/>
            <person name="Rossi A."/>
            <person name="Saif S."/>
            <person name="Samalova M."/>
            <person name="Saunders C.W."/>
            <person name="Shea T."/>
            <person name="Summerbell R.C."/>
            <person name="Xu J."/>
            <person name="Young S."/>
            <person name="Zeng Q."/>
            <person name="Birren B.W."/>
            <person name="Cuomo C.A."/>
            <person name="White T.C."/>
        </authorList>
    </citation>
    <scope>NUCLEOTIDE SEQUENCE [LARGE SCALE GENOMIC DNA]</scope>
    <source>
        <strain evidence="3">ATCC MYA-4606 / CBS 127.97</strain>
    </source>
</reference>
<feature type="compositionally biased region" description="Basic and acidic residues" evidence="1">
    <location>
        <begin position="83"/>
        <end position="101"/>
    </location>
</feature>
<proteinExistence type="predicted"/>
<dbReference type="HOGENOM" id="CLU_2293674_0_0_1"/>
<protein>
    <submittedName>
        <fullName evidence="2">Uncharacterized protein</fullName>
    </submittedName>
</protein>
<keyword evidence="3" id="KW-1185">Reference proteome</keyword>
<evidence type="ECO:0000256" key="1">
    <source>
        <dbReference type="SAM" id="MobiDB-lite"/>
    </source>
</evidence>
<evidence type="ECO:0000313" key="3">
    <source>
        <dbReference type="Proteomes" id="UP000009169"/>
    </source>
</evidence>
<dbReference type="VEuPathDB" id="FungiDB:TEQG_02799"/>